<dbReference type="EMBL" id="BSXW01000038">
    <property type="protein sequence ID" value="GMF10416.1"/>
    <property type="molecule type" value="Genomic_DNA"/>
</dbReference>
<dbReference type="OrthoDB" id="2021138at2759"/>
<protein>
    <submittedName>
        <fullName evidence="3">Unnamed protein product</fullName>
    </submittedName>
</protein>
<evidence type="ECO:0000256" key="1">
    <source>
        <dbReference type="SAM" id="Phobius"/>
    </source>
</evidence>
<dbReference type="SMART" id="SM00044">
    <property type="entry name" value="CYCc"/>
    <property type="match status" value="1"/>
</dbReference>
<gene>
    <name evidence="3" type="ORF">Plil01_000122800</name>
</gene>
<dbReference type="InterPro" id="IPR001054">
    <property type="entry name" value="A/G_cyclase"/>
</dbReference>
<feature type="transmembrane region" description="Helical" evidence="1">
    <location>
        <begin position="180"/>
        <end position="203"/>
    </location>
</feature>
<feature type="transmembrane region" description="Helical" evidence="1">
    <location>
        <begin position="230"/>
        <end position="249"/>
    </location>
</feature>
<dbReference type="PANTHER" id="PTHR43081:SF1">
    <property type="entry name" value="ADENYLATE CYCLASE, TERMINAL-DIFFERENTIATION SPECIFIC"/>
    <property type="match status" value="1"/>
</dbReference>
<dbReference type="AlphaFoldDB" id="A0A9W6TCJ5"/>
<feature type="transmembrane region" description="Helical" evidence="1">
    <location>
        <begin position="269"/>
        <end position="288"/>
    </location>
</feature>
<dbReference type="Proteomes" id="UP001165083">
    <property type="component" value="Unassembled WGS sequence"/>
</dbReference>
<keyword evidence="1" id="KW-0472">Membrane</keyword>
<dbReference type="GO" id="GO:0009190">
    <property type="term" value="P:cyclic nucleotide biosynthetic process"/>
    <property type="evidence" value="ECO:0007669"/>
    <property type="project" value="InterPro"/>
</dbReference>
<proteinExistence type="predicted"/>
<keyword evidence="1" id="KW-0812">Transmembrane</keyword>
<evidence type="ECO:0000259" key="2">
    <source>
        <dbReference type="PROSITE" id="PS50125"/>
    </source>
</evidence>
<keyword evidence="1" id="KW-1133">Transmembrane helix</keyword>
<feature type="domain" description="Guanylate cyclase" evidence="2">
    <location>
        <begin position="329"/>
        <end position="472"/>
    </location>
</feature>
<feature type="transmembrane region" description="Helical" evidence="1">
    <location>
        <begin position="148"/>
        <end position="174"/>
    </location>
</feature>
<dbReference type="Gene3D" id="3.30.70.1230">
    <property type="entry name" value="Nucleotide cyclase"/>
    <property type="match status" value="1"/>
</dbReference>
<feature type="transmembrane region" description="Helical" evidence="1">
    <location>
        <begin position="6"/>
        <end position="26"/>
    </location>
</feature>
<evidence type="ECO:0000313" key="3">
    <source>
        <dbReference type="EMBL" id="GMF10416.1"/>
    </source>
</evidence>
<keyword evidence="4" id="KW-1185">Reference proteome</keyword>
<sequence>MIWTPVAMASVALSCVAAALIAYKLYRDWDFRVSSVRCLFLTFFVYLWLFTLGRLAYYAWVVTLPTNQFVDSVNVSPLRAGELDKLGIYITLDIAASVKPGVTCVLCFCDVMHFAAAFWVLPLTYELSKIAAKSMDRGIAKEKARIRFYMYSGHSLLLLFFAAEVVLTVIHGGYSPTTYRLVLCIYIMQIITIAYMVALLFILRRKGRDIEPVDGHFEASPVYLRLKRIMMVYAIMAFQFEVTSIYVYATDTIRDGVLLRYIGVSQVVYNATGLALALVTGCSLPCFLRATHWILPRDVESELIIAMENSSPALSSVSGVELAPVLNPVFVVTDIVSSSALWAIGDGRVMERATQVHDDILRRALTPYRGYEITTAGDSFQLAFHTIREAVMYCLDVQMQLLTASWPKELHGLVPATRKVRSGTRLIFRGLRVRMGVHDADPADGSLVHNTHAVTGKMTYTGAAMEIANDIGDLGEGGQILVTKRVAQWLLSNEWLLTSLPFVIDPLRDHAIPHVNAHLELYQVLPEQVAMRRKVFEALDAAADMFPDMCSTASEATAQYDSPQDQESQCDASTKLTPFRRLF</sequence>
<dbReference type="InterPro" id="IPR029787">
    <property type="entry name" value="Nucleotide_cyclase"/>
</dbReference>
<feature type="transmembrane region" description="Helical" evidence="1">
    <location>
        <begin position="100"/>
        <end position="127"/>
    </location>
</feature>
<dbReference type="Pfam" id="PF00211">
    <property type="entry name" value="Guanylate_cyc"/>
    <property type="match status" value="1"/>
</dbReference>
<dbReference type="InterPro" id="IPR050697">
    <property type="entry name" value="Adenylyl/Guanylyl_Cyclase_3/4"/>
</dbReference>
<dbReference type="SUPFAM" id="SSF55073">
    <property type="entry name" value="Nucleotide cyclase"/>
    <property type="match status" value="1"/>
</dbReference>
<evidence type="ECO:0000313" key="4">
    <source>
        <dbReference type="Proteomes" id="UP001165083"/>
    </source>
</evidence>
<accession>A0A9W6TCJ5</accession>
<dbReference type="PANTHER" id="PTHR43081">
    <property type="entry name" value="ADENYLATE CYCLASE, TERMINAL-DIFFERENTIATION SPECIFIC-RELATED"/>
    <property type="match status" value="1"/>
</dbReference>
<organism evidence="3 4">
    <name type="scientific">Phytophthora lilii</name>
    <dbReference type="NCBI Taxonomy" id="2077276"/>
    <lineage>
        <taxon>Eukaryota</taxon>
        <taxon>Sar</taxon>
        <taxon>Stramenopiles</taxon>
        <taxon>Oomycota</taxon>
        <taxon>Peronosporomycetes</taxon>
        <taxon>Peronosporales</taxon>
        <taxon>Peronosporaceae</taxon>
        <taxon>Phytophthora</taxon>
    </lineage>
</organism>
<comment type="caution">
    <text evidence="3">The sequence shown here is derived from an EMBL/GenBank/DDBJ whole genome shotgun (WGS) entry which is preliminary data.</text>
</comment>
<name>A0A9W6TCJ5_9STRA</name>
<feature type="transmembrane region" description="Helical" evidence="1">
    <location>
        <begin position="38"/>
        <end position="60"/>
    </location>
</feature>
<reference evidence="3" key="1">
    <citation type="submission" date="2023-04" db="EMBL/GenBank/DDBJ databases">
        <title>Phytophthora lilii NBRC 32176.</title>
        <authorList>
            <person name="Ichikawa N."/>
            <person name="Sato H."/>
            <person name="Tonouchi N."/>
        </authorList>
    </citation>
    <scope>NUCLEOTIDE SEQUENCE</scope>
    <source>
        <strain evidence="3">NBRC 32176</strain>
    </source>
</reference>
<dbReference type="PROSITE" id="PS50125">
    <property type="entry name" value="GUANYLATE_CYCLASE_2"/>
    <property type="match status" value="1"/>
</dbReference>
<dbReference type="GO" id="GO:0035556">
    <property type="term" value="P:intracellular signal transduction"/>
    <property type="evidence" value="ECO:0007669"/>
    <property type="project" value="InterPro"/>
</dbReference>